<dbReference type="InterPro" id="IPR000209">
    <property type="entry name" value="Peptidase_S8/S53_dom"/>
</dbReference>
<proteinExistence type="predicted"/>
<evidence type="ECO:0000259" key="1">
    <source>
        <dbReference type="Pfam" id="PF00082"/>
    </source>
</evidence>
<keyword evidence="3" id="KW-1185">Reference proteome</keyword>
<dbReference type="GO" id="GO:0004252">
    <property type="term" value="F:serine-type endopeptidase activity"/>
    <property type="evidence" value="ECO:0007669"/>
    <property type="project" value="InterPro"/>
</dbReference>
<dbReference type="Gene3D" id="3.40.50.200">
    <property type="entry name" value="Peptidase S8/S53 domain"/>
    <property type="match status" value="1"/>
</dbReference>
<dbReference type="GO" id="GO:0006508">
    <property type="term" value="P:proteolysis"/>
    <property type="evidence" value="ECO:0007669"/>
    <property type="project" value="InterPro"/>
</dbReference>
<organism evidence="2 3">
    <name type="scientific">Fundicoccus ignavus</name>
    <dbReference type="NCBI Taxonomy" id="2664442"/>
    <lineage>
        <taxon>Bacteria</taxon>
        <taxon>Bacillati</taxon>
        <taxon>Bacillota</taxon>
        <taxon>Bacilli</taxon>
        <taxon>Lactobacillales</taxon>
        <taxon>Aerococcaceae</taxon>
        <taxon>Fundicoccus</taxon>
    </lineage>
</organism>
<dbReference type="Proteomes" id="UP000430975">
    <property type="component" value="Unassembled WGS sequence"/>
</dbReference>
<comment type="caution">
    <text evidence="2">The sequence shown here is derived from an EMBL/GenBank/DDBJ whole genome shotgun (WGS) entry which is preliminary data.</text>
</comment>
<evidence type="ECO:0000313" key="2">
    <source>
        <dbReference type="EMBL" id="MRI85022.1"/>
    </source>
</evidence>
<evidence type="ECO:0000313" key="3">
    <source>
        <dbReference type="Proteomes" id="UP000430975"/>
    </source>
</evidence>
<dbReference type="Pfam" id="PF00082">
    <property type="entry name" value="Peptidase_S8"/>
    <property type="match status" value="1"/>
</dbReference>
<dbReference type="SUPFAM" id="SSF52743">
    <property type="entry name" value="Subtilisin-like"/>
    <property type="match status" value="1"/>
</dbReference>
<sequence>MEQSLDFHKKELWTPIADENELSPFTRVDPGINNILKPEDVHDGGNMILRESGGNIKENMSGKLPLLSNLPMERLFTYDVGSSFSAPMVTNILGKIANKYPNGSANLLKNLLLQSTRLPEIKNVKGTNTDKKKFHFNSLGYGLPNYEYAIASFDNRVVLLDEATIGLNKIQVYSVDVPKLFFEAKGHKRVPVALTFNPPTRMTRGDSYLGNQLEFKLFHTLDSDIIVNKFAEVDLSDEEQLANVIDKKYEIVMDPGIDTRKKGCYQKGVKEYKREPQNIPTSSFTLVIINSNKWINDLNYTQDYCVSMVIEHIEEIKLYNKIRNTIQSRVRIR</sequence>
<dbReference type="InterPro" id="IPR036852">
    <property type="entry name" value="Peptidase_S8/S53_dom_sf"/>
</dbReference>
<dbReference type="EMBL" id="WJQS01000003">
    <property type="protein sequence ID" value="MRI85022.1"/>
    <property type="molecule type" value="Genomic_DNA"/>
</dbReference>
<reference evidence="2 3" key="1">
    <citation type="submission" date="2019-11" db="EMBL/GenBank/DDBJ databases">
        <title>Characterisation of Fundicoccus ignavus gen. nov. sp. nov., a novel genus of the family Aerococcaceae isolated from bulk tank milk.</title>
        <authorList>
            <person name="Siebert A."/>
            <person name="Huptas C."/>
            <person name="Wenning M."/>
            <person name="Scherer S."/>
            <person name="Doll E.V."/>
        </authorList>
    </citation>
    <scope>NUCLEOTIDE SEQUENCE [LARGE SCALE GENOMIC DNA]</scope>
    <source>
        <strain evidence="2 3">WS4759</strain>
    </source>
</reference>
<protein>
    <submittedName>
        <fullName evidence="2">S8 family serine peptidase</fullName>
    </submittedName>
</protein>
<dbReference type="AlphaFoldDB" id="A0A6I2GGR5"/>
<feature type="domain" description="Peptidase S8/S53" evidence="1">
    <location>
        <begin position="17"/>
        <end position="129"/>
    </location>
</feature>
<accession>A0A6I2GGR5</accession>
<name>A0A6I2GGR5_9LACT</name>
<gene>
    <name evidence="2" type="ORF">GIY09_03930</name>
</gene>